<dbReference type="EMBL" id="SLVX01000037">
    <property type="protein sequence ID" value="TCN34338.1"/>
    <property type="molecule type" value="Genomic_DNA"/>
</dbReference>
<organism evidence="3 4">
    <name type="scientific">Shinella granuli</name>
    <dbReference type="NCBI Taxonomy" id="323621"/>
    <lineage>
        <taxon>Bacteria</taxon>
        <taxon>Pseudomonadati</taxon>
        <taxon>Pseudomonadota</taxon>
        <taxon>Alphaproteobacteria</taxon>
        <taxon>Hyphomicrobiales</taxon>
        <taxon>Rhizobiaceae</taxon>
        <taxon>Shinella</taxon>
    </lineage>
</organism>
<feature type="region of interest" description="Disordered" evidence="1">
    <location>
        <begin position="506"/>
        <end position="533"/>
    </location>
</feature>
<keyword evidence="4" id="KW-1185">Reference proteome</keyword>
<feature type="chain" id="PRO_5020982718" evidence="2">
    <location>
        <begin position="30"/>
        <end position="862"/>
    </location>
</feature>
<evidence type="ECO:0000256" key="1">
    <source>
        <dbReference type="SAM" id="MobiDB-lite"/>
    </source>
</evidence>
<keyword evidence="2" id="KW-0732">Signal</keyword>
<evidence type="ECO:0000256" key="2">
    <source>
        <dbReference type="SAM" id="SignalP"/>
    </source>
</evidence>
<feature type="compositionally biased region" description="Basic and acidic residues" evidence="1">
    <location>
        <begin position="506"/>
        <end position="517"/>
    </location>
</feature>
<feature type="signal peptide" evidence="2">
    <location>
        <begin position="1"/>
        <end position="29"/>
    </location>
</feature>
<accession>A0A4R2C1T5</accession>
<proteinExistence type="predicted"/>
<dbReference type="AlphaFoldDB" id="A0A4R2C1T5"/>
<gene>
    <name evidence="3" type="ORF">EV665_13722</name>
</gene>
<sequence>MFMGKIFRFTVVMVLSIVAVLGATSTGNAQEGANSSALSGNVSLPSIDEKTAATLRRIGFEVSEGIAFFPERRGIDIRGRLRLLLALMADPNVIEDRDLTMNFARYFLPESALEPYVTMRMRVPYWRGDNEFQQDDSRRAFLDAHRSALLALAPELPLVFASSFPIEFRPYDHAKASLTIVRNGERPLDEIQQALPLFDAMFLELPMSEDEARRYIEGSFPSVLQAGIDYRPTLGIRYVVKDARLDRVGDQWDLGLDVELVDQAIYADDGLTVPLLALPHPNNVRIYGGEDPAAQGSLPVIDNFAKRIMIARMVPEIGQSEPVIARLFTVRRQDERAALRSGREISFPPVIPRTLLDRDVKPTAADLDAFVQWIDRNAPKQGDHVLMDRVLHHGTAKRTLRNFWAHGGEAVYSGGGELIELARDASPGSFAFINTDHGVDEASYMVFALSAGGAHLWRDEALLTGYAEPDQVRLEVQILHTAIRSSSNGKAVMVVEVHPVALHVRHGDGTETRRELPQIDQTAPQDRTDPGSRFDILGIRLGMPIDEARKLLTEAYGGETRTAPPASGADSERCSQTLAEVSRLLDARLGSLDIRLHNIQLGYEGLKKEEEAFGPDEPTVAQSRARLEAQQKEADAEIAQTRIDIVRDRYDALLAADCITADMPFDASGGMDALEKLVEIRLSGAQFGVSSELPGTFRLEPVVSPGLTFAFASRTYPDEDHLLVFQANGNDGRPAVAAIYRTMRSGDLKKGSSAFADGMSGKFGHPSFTSGSMNVWLEAPDDPMIRRLFEFGDHACAVPSQWYETTVFPKNYLGNDCGVVLLGDHYRAALLDTRFISQTAEEIYAAEDASAATEKQVPAVRF</sequence>
<reference evidence="3 4" key="1">
    <citation type="submission" date="2019-03" db="EMBL/GenBank/DDBJ databases">
        <title>Genomic Encyclopedia of Type Strains, Phase IV (KMG-IV): sequencing the most valuable type-strain genomes for metagenomic binning, comparative biology and taxonomic classification.</title>
        <authorList>
            <person name="Goeker M."/>
        </authorList>
    </citation>
    <scope>NUCLEOTIDE SEQUENCE [LARGE SCALE GENOMIC DNA]</scope>
    <source>
        <strain evidence="3 4">DSM 18401</strain>
    </source>
</reference>
<dbReference type="Proteomes" id="UP000295351">
    <property type="component" value="Unassembled WGS sequence"/>
</dbReference>
<protein>
    <submittedName>
        <fullName evidence="3">Uncharacterized protein</fullName>
    </submittedName>
</protein>
<evidence type="ECO:0000313" key="3">
    <source>
        <dbReference type="EMBL" id="TCN34338.1"/>
    </source>
</evidence>
<comment type="caution">
    <text evidence="3">The sequence shown here is derived from an EMBL/GenBank/DDBJ whole genome shotgun (WGS) entry which is preliminary data.</text>
</comment>
<evidence type="ECO:0000313" key="4">
    <source>
        <dbReference type="Proteomes" id="UP000295351"/>
    </source>
</evidence>
<name>A0A4R2C1T5_SHIGR</name>